<evidence type="ECO:0000313" key="1">
    <source>
        <dbReference type="EMBL" id="OIQ63113.1"/>
    </source>
</evidence>
<dbReference type="EMBL" id="MLJW01009297">
    <property type="protein sequence ID" value="OIQ63113.1"/>
    <property type="molecule type" value="Genomic_DNA"/>
</dbReference>
<proteinExistence type="predicted"/>
<comment type="caution">
    <text evidence="1">The sequence shown here is derived from an EMBL/GenBank/DDBJ whole genome shotgun (WGS) entry which is preliminary data.</text>
</comment>
<reference evidence="1" key="1">
    <citation type="submission" date="2016-10" db="EMBL/GenBank/DDBJ databases">
        <title>Sequence of Gallionella enrichment culture.</title>
        <authorList>
            <person name="Poehlein A."/>
            <person name="Muehling M."/>
            <person name="Daniel R."/>
        </authorList>
    </citation>
    <scope>NUCLEOTIDE SEQUENCE</scope>
</reference>
<protein>
    <submittedName>
        <fullName evidence="1">Uncharacterized protein</fullName>
    </submittedName>
</protein>
<name>A0A1J5NV72_9ZZZZ</name>
<accession>A0A1J5NV72</accession>
<gene>
    <name evidence="1" type="ORF">GALL_553490</name>
</gene>
<sequence>MELHAVEFLQQVVRELDIGLVDFVDQQNHTAERLKRLPQLALADVVFHVIDARVAQLAVTQAADSVVLVQTLLRLGGGFHMPLDQRQTKAGRDLSRQFGLAGAGLAFHQQRAFQRDGGVYRKGQVVGGHIGGSRGKFHNTFRGFFDEVMATLTQGEIAASRTVP</sequence>
<organism evidence="1">
    <name type="scientific">mine drainage metagenome</name>
    <dbReference type="NCBI Taxonomy" id="410659"/>
    <lineage>
        <taxon>unclassified sequences</taxon>
        <taxon>metagenomes</taxon>
        <taxon>ecological metagenomes</taxon>
    </lineage>
</organism>
<dbReference type="AlphaFoldDB" id="A0A1J5NV72"/>